<accession>A0A6S7L1W2</accession>
<gene>
    <name evidence="1" type="ORF">PACLA_8A001526</name>
</gene>
<protein>
    <submittedName>
        <fullName evidence="1">Uncharacterized protein</fullName>
    </submittedName>
</protein>
<sequence length="171" mass="19642">MAVLLIKKSKFKQGLPGGFGWNQASQRINVDQSYNLVTDDKEFAGQTRSFEVNNVDEIEAIKNQILSKPLISVAKCSKQYKEYRGGRDSEGNRQVEYHTMTDDFVVVLNTSHPEVRRVLDETFEKAKQLMQRMPNLWWCSTSMIRPKPGTAKCRMRTVTAKRPNRLVRAST</sequence>
<name>A0A6S7L1W2_PARCT</name>
<keyword evidence="2" id="KW-1185">Reference proteome</keyword>
<organism evidence="1 2">
    <name type="scientific">Paramuricea clavata</name>
    <name type="common">Red gorgonian</name>
    <name type="synonym">Violescent sea-whip</name>
    <dbReference type="NCBI Taxonomy" id="317549"/>
    <lineage>
        <taxon>Eukaryota</taxon>
        <taxon>Metazoa</taxon>
        <taxon>Cnidaria</taxon>
        <taxon>Anthozoa</taxon>
        <taxon>Octocorallia</taxon>
        <taxon>Malacalcyonacea</taxon>
        <taxon>Plexauridae</taxon>
        <taxon>Paramuricea</taxon>
    </lineage>
</organism>
<evidence type="ECO:0000313" key="2">
    <source>
        <dbReference type="Proteomes" id="UP001152795"/>
    </source>
</evidence>
<dbReference type="AlphaFoldDB" id="A0A6S7L1W2"/>
<comment type="caution">
    <text evidence="1">The sequence shown here is derived from an EMBL/GenBank/DDBJ whole genome shotgun (WGS) entry which is preliminary data.</text>
</comment>
<proteinExistence type="predicted"/>
<dbReference type="Proteomes" id="UP001152795">
    <property type="component" value="Unassembled WGS sequence"/>
</dbReference>
<dbReference type="EMBL" id="CACRXK020014201">
    <property type="protein sequence ID" value="CAB4026439.1"/>
    <property type="molecule type" value="Genomic_DNA"/>
</dbReference>
<reference evidence="1" key="1">
    <citation type="submission" date="2020-04" db="EMBL/GenBank/DDBJ databases">
        <authorList>
            <person name="Alioto T."/>
            <person name="Alioto T."/>
            <person name="Gomez Garrido J."/>
        </authorList>
    </citation>
    <scope>NUCLEOTIDE SEQUENCE</scope>
    <source>
        <strain evidence="1">A484AB</strain>
    </source>
</reference>
<dbReference type="OrthoDB" id="5945807at2759"/>
<evidence type="ECO:0000313" key="1">
    <source>
        <dbReference type="EMBL" id="CAB4026439.1"/>
    </source>
</evidence>